<comment type="caution">
    <text evidence="2">The sequence shown here is derived from an EMBL/GenBank/DDBJ whole genome shotgun (WGS) entry which is preliminary data.</text>
</comment>
<dbReference type="RefSeq" id="WP_309943117.1">
    <property type="nucleotide sequence ID" value="NZ_JAVDQD010000013.1"/>
</dbReference>
<keyword evidence="3" id="KW-1185">Reference proteome</keyword>
<dbReference type="AlphaFoldDB" id="A0AAE4BVQ2"/>
<evidence type="ECO:0000313" key="2">
    <source>
        <dbReference type="EMBL" id="MDR6241918.1"/>
    </source>
</evidence>
<evidence type="ECO:0000256" key="1">
    <source>
        <dbReference type="SAM" id="SignalP"/>
    </source>
</evidence>
<evidence type="ECO:0008006" key="4">
    <source>
        <dbReference type="Google" id="ProtNLM"/>
    </source>
</evidence>
<evidence type="ECO:0000313" key="3">
    <source>
        <dbReference type="Proteomes" id="UP001185092"/>
    </source>
</evidence>
<organism evidence="2 3">
    <name type="scientific">Aureibacter tunicatorum</name>
    <dbReference type="NCBI Taxonomy" id="866807"/>
    <lineage>
        <taxon>Bacteria</taxon>
        <taxon>Pseudomonadati</taxon>
        <taxon>Bacteroidota</taxon>
        <taxon>Cytophagia</taxon>
        <taxon>Cytophagales</taxon>
        <taxon>Persicobacteraceae</taxon>
        <taxon>Aureibacter</taxon>
    </lineage>
</organism>
<dbReference type="EMBL" id="JAVDQD010000013">
    <property type="protein sequence ID" value="MDR6241918.1"/>
    <property type="molecule type" value="Genomic_DNA"/>
</dbReference>
<name>A0AAE4BVQ2_9BACT</name>
<proteinExistence type="predicted"/>
<accession>A0AAE4BVQ2</accession>
<feature type="chain" id="PRO_5042197343" description="DUF4412 domain-containing protein" evidence="1">
    <location>
        <begin position="36"/>
        <end position="199"/>
    </location>
</feature>
<gene>
    <name evidence="2" type="ORF">HNQ88_005005</name>
</gene>
<feature type="signal peptide" evidence="1">
    <location>
        <begin position="1"/>
        <end position="35"/>
    </location>
</feature>
<protein>
    <recommendedName>
        <fullName evidence="4">DUF4412 domain-containing protein</fullName>
    </recommendedName>
</protein>
<sequence length="199" mass="23293">MDTNFRIIFLKLNTNTMKALILILALFLSFSSSFATQNTKYTLYTQAKEQIDIQSFKLKGNLIAYKDIKGKKNEISFHQISKIKNQKNDVYYYPVKVNNKPKMMEKIFSHDDLGFFRINEIGYSGQSVTKETKYYLGEKNSVDYVLSTSIFGKGKRKKELIKRMEDNPAIVDQLKDPSLKYKVKNIYPIIEQYFKEKNS</sequence>
<keyword evidence="1" id="KW-0732">Signal</keyword>
<reference evidence="2" key="1">
    <citation type="submission" date="2023-07" db="EMBL/GenBank/DDBJ databases">
        <title>Genomic Encyclopedia of Type Strains, Phase IV (KMG-IV): sequencing the most valuable type-strain genomes for metagenomic binning, comparative biology and taxonomic classification.</title>
        <authorList>
            <person name="Goeker M."/>
        </authorList>
    </citation>
    <scope>NUCLEOTIDE SEQUENCE</scope>
    <source>
        <strain evidence="2">DSM 26174</strain>
    </source>
</reference>
<dbReference type="Proteomes" id="UP001185092">
    <property type="component" value="Unassembled WGS sequence"/>
</dbReference>